<geneLocation type="mitochondrion" evidence="1"/>
<dbReference type="EMBL" id="MW538937">
    <property type="protein sequence ID" value="UBU98494.1"/>
    <property type="molecule type" value="Genomic_DNA"/>
</dbReference>
<organism evidence="1">
    <name type="scientific">Morchella brunnea</name>
    <dbReference type="NCBI Taxonomy" id="1174671"/>
    <lineage>
        <taxon>Eukaryota</taxon>
        <taxon>Fungi</taxon>
        <taxon>Dikarya</taxon>
        <taxon>Ascomycota</taxon>
        <taxon>Pezizomycotina</taxon>
        <taxon>Pezizomycetes</taxon>
        <taxon>Pezizales</taxon>
        <taxon>Morchellaceae</taxon>
        <taxon>Morchella</taxon>
    </lineage>
</organism>
<protein>
    <submittedName>
        <fullName evidence="1">Uncharacterized protein</fullName>
    </submittedName>
</protein>
<accession>A0A8K1MEU1</accession>
<name>A0A8K1MEU1_9PEZI</name>
<evidence type="ECO:0000313" key="1">
    <source>
        <dbReference type="EMBL" id="UBU98494.1"/>
    </source>
</evidence>
<dbReference type="RefSeq" id="YP_010218614.1">
    <property type="nucleotide sequence ID" value="NC_058917.1"/>
</dbReference>
<keyword evidence="1" id="KW-0496">Mitochondrion</keyword>
<reference evidence="1" key="1">
    <citation type="submission" date="2021-01" db="EMBL/GenBank/DDBJ databases">
        <authorList>
            <person name="Sun H.-H."/>
            <person name="Zhang S."/>
            <person name="Zhang Y.-J."/>
        </authorList>
    </citation>
    <scope>NUCLEOTIDE SEQUENCE</scope>
    <source>
        <strain evidence="1">CMM1</strain>
    </source>
</reference>
<proteinExistence type="predicted"/>
<gene>
    <name evidence="1" type="primary">orf109C</name>
</gene>
<dbReference type="AlphaFoldDB" id="A0A8K1MEU1"/>
<sequence length="109" mass="12616">MFYFHLSRDGSDYVLVLFYTNLFHYKVKGGRSPMTYESYFTKYTKNNGLLRSGAPHVTKFPSISHVYYLFTFFLRMLRRTKKCGGFNDLVASFAAGCMLNPPIVILCIL</sequence>
<dbReference type="GeneID" id="68665154"/>